<protein>
    <submittedName>
        <fullName evidence="1">WD40 repeat domain-containing protein</fullName>
    </submittedName>
</protein>
<name>A0ABY5E7C2_9BACT</name>
<proteinExistence type="predicted"/>
<dbReference type="SUPFAM" id="SSF50978">
    <property type="entry name" value="WD40 repeat-like"/>
    <property type="match status" value="1"/>
</dbReference>
<dbReference type="EMBL" id="CP100595">
    <property type="protein sequence ID" value="UTJ06948.1"/>
    <property type="molecule type" value="Genomic_DNA"/>
</dbReference>
<dbReference type="InterPro" id="IPR015943">
    <property type="entry name" value="WD40/YVTN_repeat-like_dom_sf"/>
</dbReference>
<evidence type="ECO:0000313" key="1">
    <source>
        <dbReference type="EMBL" id="UTJ06948.1"/>
    </source>
</evidence>
<dbReference type="InterPro" id="IPR036322">
    <property type="entry name" value="WD40_repeat_dom_sf"/>
</dbReference>
<organism evidence="1 2">
    <name type="scientific">Arcobacter roscoffensis</name>
    <dbReference type="NCBI Taxonomy" id="2961520"/>
    <lineage>
        <taxon>Bacteria</taxon>
        <taxon>Pseudomonadati</taxon>
        <taxon>Campylobacterota</taxon>
        <taxon>Epsilonproteobacteria</taxon>
        <taxon>Campylobacterales</taxon>
        <taxon>Arcobacteraceae</taxon>
        <taxon>Arcobacter</taxon>
    </lineage>
</organism>
<reference evidence="1" key="1">
    <citation type="submission" date="2022-07" db="EMBL/GenBank/DDBJ databases">
        <title>Arcobacter roscoffensis sp. nov., a marine bacterium isolated from coastal seawater collected from Roscoff, France.</title>
        <authorList>
            <person name="Pascual J."/>
            <person name="Lepeaux C."/>
            <person name="Methner A."/>
            <person name="Overmann J."/>
        </authorList>
    </citation>
    <scope>NUCLEOTIDE SEQUENCE</scope>
    <source>
        <strain evidence="1">ARW1-2F2</strain>
    </source>
</reference>
<gene>
    <name evidence="1" type="ORF">NJU99_02320</name>
</gene>
<dbReference type="Proteomes" id="UP001060012">
    <property type="component" value="Chromosome"/>
</dbReference>
<sequence length="317" mass="36261">MNKFFFFLTFLLTTLNANEIKPLFQYEASGAVTELIVKENKIYAASDASSIDIFNIQTKQKVSTILFPKIKDFMGDIVNSKIYSIDILKDKILSVSQGEKGGRNLTIYENGKFTTIISDKKRMFIAKAKFLDENRMIFSLLSNELYIYDIKSKKKVLKVDVSLSKFSDFVLNENKKSVIVADESGILKMLNTDNLQVIKEFKNQNLDNVFQVDTKNNIIATAGQDRRAVIYDELNNKAQYINAPFLIYSVGLSPSGKKVGIAYDEENNVLIFDTKSKIKKFKLIENLAIISKILFINEKELFISSDDKKINYYKIKE</sequence>
<dbReference type="Gene3D" id="2.130.10.10">
    <property type="entry name" value="YVTN repeat-like/Quinoprotein amine dehydrogenase"/>
    <property type="match status" value="1"/>
</dbReference>
<keyword evidence="2" id="KW-1185">Reference proteome</keyword>
<evidence type="ECO:0000313" key="2">
    <source>
        <dbReference type="Proteomes" id="UP001060012"/>
    </source>
</evidence>
<accession>A0ABY5E7C2</accession>
<dbReference type="RefSeq" id="WP_254577127.1">
    <property type="nucleotide sequence ID" value="NZ_CP100595.1"/>
</dbReference>